<protein>
    <submittedName>
        <fullName evidence="1">Uncharacterized protein</fullName>
    </submittedName>
</protein>
<dbReference type="Proteomes" id="UP000001492">
    <property type="component" value="Chromosome 1"/>
</dbReference>
<dbReference type="RefSeq" id="WP_013479736.1">
    <property type="nucleotide sequence ID" value="NC_014816.1"/>
</dbReference>
<sequence>MNNVPLPAHHDLVLDWRMLETALMWIATDGHRDDVRHHISTLMELSQVYTPEQITGELILRIGLLTEEMDARATHAGAA</sequence>
<dbReference type="HOGENOM" id="CLU_2598455_0_0_5"/>
<keyword evidence="2" id="KW-1185">Reference proteome</keyword>
<name>E8RMM7_ASTEC</name>
<reference evidence="2" key="1">
    <citation type="submission" date="2010-12" db="EMBL/GenBank/DDBJ databases">
        <title>Complete sequence of chromosome 1 of Asticcacaulis excentricus CB 48.</title>
        <authorList>
            <consortium name="US DOE Joint Genome Institute"/>
            <person name="Lucas S."/>
            <person name="Copeland A."/>
            <person name="Lapidus A."/>
            <person name="Cheng J.-F."/>
            <person name="Bruce D."/>
            <person name="Goodwin L."/>
            <person name="Pitluck S."/>
            <person name="Teshima H."/>
            <person name="Davenport K."/>
            <person name="Detter J.C."/>
            <person name="Han C."/>
            <person name="Tapia R."/>
            <person name="Land M."/>
            <person name="Hauser L."/>
            <person name="Jeffries C."/>
            <person name="Kyrpides N."/>
            <person name="Ivanova N."/>
            <person name="Ovchinnikova G."/>
            <person name="Brun Y.V."/>
            <person name="Woyke T."/>
        </authorList>
    </citation>
    <scope>NUCLEOTIDE SEQUENCE [LARGE SCALE GENOMIC DNA]</scope>
    <source>
        <strain evidence="2">ATCC 15261 / DSM 4724 / KCTC 12464 / NCIMB 9791 / VKM B-1370 / CB 48</strain>
    </source>
</reference>
<evidence type="ECO:0000313" key="2">
    <source>
        <dbReference type="Proteomes" id="UP000001492"/>
    </source>
</evidence>
<proteinExistence type="predicted"/>
<dbReference type="EMBL" id="CP002395">
    <property type="protein sequence ID" value="ADU13908.1"/>
    <property type="molecule type" value="Genomic_DNA"/>
</dbReference>
<gene>
    <name evidence="1" type="ordered locus">Astex_2253</name>
</gene>
<dbReference type="KEGG" id="aex:Astex_2253"/>
<organism evidence="1 2">
    <name type="scientific">Asticcacaulis excentricus (strain ATCC 15261 / DSM 4724 / KCTC 12464 / NCIMB 9791 / VKM B-1370 / CB 48)</name>
    <dbReference type="NCBI Taxonomy" id="573065"/>
    <lineage>
        <taxon>Bacteria</taxon>
        <taxon>Pseudomonadati</taxon>
        <taxon>Pseudomonadota</taxon>
        <taxon>Alphaproteobacteria</taxon>
        <taxon>Caulobacterales</taxon>
        <taxon>Caulobacteraceae</taxon>
        <taxon>Asticcacaulis</taxon>
    </lineage>
</organism>
<evidence type="ECO:0000313" key="1">
    <source>
        <dbReference type="EMBL" id="ADU13908.1"/>
    </source>
</evidence>
<dbReference type="AlphaFoldDB" id="E8RMM7"/>
<accession>E8RMM7</accession>